<feature type="compositionally biased region" description="Polar residues" evidence="1">
    <location>
        <begin position="137"/>
        <end position="147"/>
    </location>
</feature>
<feature type="region of interest" description="Disordered" evidence="1">
    <location>
        <begin position="98"/>
        <end position="147"/>
    </location>
</feature>
<dbReference type="PANTHER" id="PTHR11501:SF16">
    <property type="entry name" value="MICROTUBULE-ASSOCIATED PROTEIN 4"/>
    <property type="match status" value="1"/>
</dbReference>
<dbReference type="GO" id="GO:0000226">
    <property type="term" value="P:microtubule cytoskeleton organization"/>
    <property type="evidence" value="ECO:0007669"/>
    <property type="project" value="TreeGrafter"/>
</dbReference>
<name>A0A8D2QTX3_ZOSLA</name>
<dbReference type="PANTHER" id="PTHR11501">
    <property type="entry name" value="MICROTUBULE-ASSOCIATED PROTEIN"/>
    <property type="match status" value="1"/>
</dbReference>
<dbReference type="GO" id="GO:0008017">
    <property type="term" value="F:microtubule binding"/>
    <property type="evidence" value="ECO:0007669"/>
    <property type="project" value="InterPro"/>
</dbReference>
<evidence type="ECO:0000313" key="3">
    <source>
        <dbReference type="Proteomes" id="UP000694401"/>
    </source>
</evidence>
<dbReference type="InterPro" id="IPR027324">
    <property type="entry name" value="MAP2/MAP4/Tau"/>
</dbReference>
<protein>
    <submittedName>
        <fullName evidence="2">Uncharacterized protein</fullName>
    </submittedName>
</protein>
<dbReference type="Proteomes" id="UP000694401">
    <property type="component" value="Unassembled WGS sequence"/>
</dbReference>
<keyword evidence="3" id="KW-1185">Reference proteome</keyword>
<reference evidence="2" key="1">
    <citation type="submission" date="2025-08" db="UniProtKB">
        <authorList>
            <consortium name="Ensembl"/>
        </authorList>
    </citation>
    <scope>IDENTIFICATION</scope>
</reference>
<evidence type="ECO:0000256" key="1">
    <source>
        <dbReference type="SAM" id="MobiDB-lite"/>
    </source>
</evidence>
<dbReference type="AlphaFoldDB" id="A0A8D2QTX3"/>
<reference evidence="2" key="2">
    <citation type="submission" date="2025-09" db="UniProtKB">
        <authorList>
            <consortium name="Ensembl"/>
        </authorList>
    </citation>
    <scope>IDENTIFICATION</scope>
</reference>
<dbReference type="GO" id="GO:0031175">
    <property type="term" value="P:neuron projection development"/>
    <property type="evidence" value="ECO:0007669"/>
    <property type="project" value="TreeGrafter"/>
</dbReference>
<dbReference type="Ensembl" id="ENSZLMT00000018123.1">
    <property type="protein sequence ID" value="ENSZLMP00000017628.1"/>
    <property type="gene ID" value="ENSZLMG00000012238.1"/>
</dbReference>
<sequence>MSHILNFCHPELCNHTIPSALCLAEKHFVRTEVPAQGTPAREVQRCPGMAELEHNLSLADALTEPPHDVEEEVKRDFIATLEAEKFDDVVGETVDKTDYVPLLDDEDDAKPSSQEPKSKGHVDGIAVERECPKVSPKSATGTSGSSL</sequence>
<evidence type="ECO:0000313" key="2">
    <source>
        <dbReference type="Ensembl" id="ENSZLMP00000017628.1"/>
    </source>
</evidence>
<dbReference type="GO" id="GO:0043005">
    <property type="term" value="C:neuron projection"/>
    <property type="evidence" value="ECO:0007669"/>
    <property type="project" value="TreeGrafter"/>
</dbReference>
<accession>A0A8D2QTX3</accession>
<organism evidence="2 3">
    <name type="scientific">Zosterops lateralis melanops</name>
    <dbReference type="NCBI Taxonomy" id="1220523"/>
    <lineage>
        <taxon>Eukaryota</taxon>
        <taxon>Metazoa</taxon>
        <taxon>Chordata</taxon>
        <taxon>Craniata</taxon>
        <taxon>Vertebrata</taxon>
        <taxon>Euteleostomi</taxon>
        <taxon>Archelosauria</taxon>
        <taxon>Archosauria</taxon>
        <taxon>Dinosauria</taxon>
        <taxon>Saurischia</taxon>
        <taxon>Theropoda</taxon>
        <taxon>Coelurosauria</taxon>
        <taxon>Aves</taxon>
        <taxon>Neognathae</taxon>
        <taxon>Neoaves</taxon>
        <taxon>Telluraves</taxon>
        <taxon>Australaves</taxon>
        <taxon>Passeriformes</taxon>
        <taxon>Sylvioidea</taxon>
        <taxon>Zosteropidae</taxon>
        <taxon>Zosterops</taxon>
    </lineage>
</organism>
<feature type="compositionally biased region" description="Basic and acidic residues" evidence="1">
    <location>
        <begin position="116"/>
        <end position="132"/>
    </location>
</feature>
<proteinExistence type="predicted"/>